<comment type="function">
    <text evidence="2">Antitoxin component of a type II toxin-antitoxin (TA) system.</text>
</comment>
<proteinExistence type="inferred from homology"/>
<evidence type="ECO:0000313" key="3">
    <source>
        <dbReference type="EMBL" id="MQW33757.1"/>
    </source>
</evidence>
<dbReference type="AlphaFoldDB" id="A0AAW9TQ22"/>
<comment type="similarity">
    <text evidence="1 2">Belongs to the phD/YefM antitoxin family.</text>
</comment>
<sequence>MQVTIRNPKTNLSKLIEAAKAGEEVVIAKGTVPVARVVALPQNNFTIGLTAALERWQNKGLDFRGSVKAGRFLCSSQGSSQTKSLD</sequence>
<evidence type="ECO:0000256" key="2">
    <source>
        <dbReference type="RuleBase" id="RU362080"/>
    </source>
</evidence>
<protein>
    <recommendedName>
        <fullName evidence="2">Antitoxin</fullName>
    </recommendedName>
</protein>
<comment type="caution">
    <text evidence="3">The sequence shown here is derived from an EMBL/GenBank/DDBJ whole genome shotgun (WGS) entry which is preliminary data.</text>
</comment>
<gene>
    <name evidence="3" type="ORF">GHK53_13345</name>
</gene>
<reference evidence="3 4" key="1">
    <citation type="journal article" date="2013" name="Genome Biol.">
        <title>Comparative genomics of the core and accessory genomes of 48 Sinorhizobium strains comprising five genospecies.</title>
        <authorList>
            <person name="Sugawara M."/>
            <person name="Epstein B."/>
            <person name="Badgley B.D."/>
            <person name="Unno T."/>
            <person name="Xu L."/>
            <person name="Reese J."/>
            <person name="Gyaneshwar P."/>
            <person name="Denny R."/>
            <person name="Mudge J."/>
            <person name="Bharti A.K."/>
            <person name="Farmer A.D."/>
            <person name="May G.D."/>
            <person name="Woodward J.E."/>
            <person name="Medigue C."/>
            <person name="Vallenet D."/>
            <person name="Lajus A."/>
            <person name="Rouy Z."/>
            <person name="Martinez-Vaz B."/>
            <person name="Tiffin P."/>
            <person name="Young N.D."/>
            <person name="Sadowsky M.J."/>
        </authorList>
    </citation>
    <scope>NUCLEOTIDE SEQUENCE [LARGE SCALE GENOMIC DNA]</scope>
    <source>
        <strain evidence="3 4">N6B1</strain>
    </source>
</reference>
<dbReference type="Proteomes" id="UP000429484">
    <property type="component" value="Unassembled WGS sequence"/>
</dbReference>
<dbReference type="InterPro" id="IPR036165">
    <property type="entry name" value="YefM-like_sf"/>
</dbReference>
<dbReference type="EMBL" id="WISR01000127">
    <property type="protein sequence ID" value="MQW33757.1"/>
    <property type="molecule type" value="Genomic_DNA"/>
</dbReference>
<dbReference type="InterPro" id="IPR006442">
    <property type="entry name" value="Antitoxin_Phd/YefM"/>
</dbReference>
<accession>A0AAW9TQ22</accession>
<name>A0AAW9TQ22_RHIML</name>
<evidence type="ECO:0000256" key="1">
    <source>
        <dbReference type="ARBA" id="ARBA00009981"/>
    </source>
</evidence>
<dbReference type="SUPFAM" id="SSF143120">
    <property type="entry name" value="YefM-like"/>
    <property type="match status" value="1"/>
</dbReference>
<evidence type="ECO:0000313" key="4">
    <source>
        <dbReference type="Proteomes" id="UP000429484"/>
    </source>
</evidence>
<dbReference type="Pfam" id="PF02604">
    <property type="entry name" value="PhdYeFM_antitox"/>
    <property type="match status" value="1"/>
</dbReference>
<dbReference type="RefSeq" id="WP_153349736.1">
    <property type="nucleotide sequence ID" value="NZ_WISR01000127.1"/>
</dbReference>
<organism evidence="3 4">
    <name type="scientific">Rhizobium meliloti</name>
    <name type="common">Ensifer meliloti</name>
    <name type="synonym">Sinorhizobium meliloti</name>
    <dbReference type="NCBI Taxonomy" id="382"/>
    <lineage>
        <taxon>Bacteria</taxon>
        <taxon>Pseudomonadati</taxon>
        <taxon>Pseudomonadota</taxon>
        <taxon>Alphaproteobacteria</taxon>
        <taxon>Hyphomicrobiales</taxon>
        <taxon>Rhizobiaceae</taxon>
        <taxon>Sinorhizobium/Ensifer group</taxon>
        <taxon>Sinorhizobium</taxon>
    </lineage>
</organism>